<organism evidence="1 2">
    <name type="scientific">Cylicocyclus nassatus</name>
    <name type="common">Nematode worm</name>
    <dbReference type="NCBI Taxonomy" id="53992"/>
    <lineage>
        <taxon>Eukaryota</taxon>
        <taxon>Metazoa</taxon>
        <taxon>Ecdysozoa</taxon>
        <taxon>Nematoda</taxon>
        <taxon>Chromadorea</taxon>
        <taxon>Rhabditida</taxon>
        <taxon>Rhabditina</taxon>
        <taxon>Rhabditomorpha</taxon>
        <taxon>Strongyloidea</taxon>
        <taxon>Strongylidae</taxon>
        <taxon>Cylicocyclus</taxon>
    </lineage>
</organism>
<gene>
    <name evidence="1" type="ORF">CYNAS_LOCUS1351</name>
</gene>
<dbReference type="AlphaFoldDB" id="A0AA36DKM5"/>
<dbReference type="Proteomes" id="UP001176961">
    <property type="component" value="Unassembled WGS sequence"/>
</dbReference>
<evidence type="ECO:0000313" key="1">
    <source>
        <dbReference type="EMBL" id="CAJ0589368.1"/>
    </source>
</evidence>
<dbReference type="EMBL" id="CATQJL010000001">
    <property type="protein sequence ID" value="CAJ0589368.1"/>
    <property type="molecule type" value="Genomic_DNA"/>
</dbReference>
<sequence length="94" mass="10862">MCLQEKKGSLGYAKEKSGAPAGVIERITSWPFYTLLLFLDNEADSGERFCTVVENNVEQEYEEDIDEEDIIEKMLFRCQLGYQFPQFLLVVQLT</sequence>
<comment type="caution">
    <text evidence="1">The sequence shown here is derived from an EMBL/GenBank/DDBJ whole genome shotgun (WGS) entry which is preliminary data.</text>
</comment>
<keyword evidence="2" id="KW-1185">Reference proteome</keyword>
<protein>
    <submittedName>
        <fullName evidence="1">Uncharacterized protein</fullName>
    </submittedName>
</protein>
<accession>A0AA36DKM5</accession>
<evidence type="ECO:0000313" key="2">
    <source>
        <dbReference type="Proteomes" id="UP001176961"/>
    </source>
</evidence>
<name>A0AA36DKM5_CYLNA</name>
<reference evidence="1" key="1">
    <citation type="submission" date="2023-07" db="EMBL/GenBank/DDBJ databases">
        <authorList>
            <consortium name="CYATHOMIX"/>
        </authorList>
    </citation>
    <scope>NUCLEOTIDE SEQUENCE</scope>
    <source>
        <strain evidence="1">N/A</strain>
    </source>
</reference>
<proteinExistence type="predicted"/>